<keyword evidence="2" id="KW-1185">Reference proteome</keyword>
<name>A0AAE3DAW2_9FIRM</name>
<dbReference type="GO" id="GO:0004519">
    <property type="term" value="F:endonuclease activity"/>
    <property type="evidence" value="ECO:0007669"/>
    <property type="project" value="InterPro"/>
</dbReference>
<reference evidence="1 2" key="1">
    <citation type="submission" date="2021-10" db="EMBL/GenBank/DDBJ databases">
        <title>Anaerobic single-cell dispensing facilitates the cultivation of human gut bacteria.</title>
        <authorList>
            <person name="Afrizal A."/>
        </authorList>
    </citation>
    <scope>NUCLEOTIDE SEQUENCE [LARGE SCALE GENOMIC DNA]</scope>
    <source>
        <strain evidence="1 2">CLA-AA-H276</strain>
    </source>
</reference>
<dbReference type="NCBIfam" id="TIGR01865">
    <property type="entry name" value="cas_Csn1"/>
    <property type="match status" value="1"/>
</dbReference>
<protein>
    <submittedName>
        <fullName evidence="1">Uncharacterized protein</fullName>
    </submittedName>
</protein>
<dbReference type="InterPro" id="IPR028629">
    <property type="entry name" value="Cas9"/>
</dbReference>
<dbReference type="Proteomes" id="UP001198220">
    <property type="component" value="Unassembled WGS sequence"/>
</dbReference>
<dbReference type="GO" id="GO:0003676">
    <property type="term" value="F:nucleic acid binding"/>
    <property type="evidence" value="ECO:0007669"/>
    <property type="project" value="InterPro"/>
</dbReference>
<comment type="caution">
    <text evidence="1">The sequence shown here is derived from an EMBL/GenBank/DDBJ whole genome shotgun (WGS) entry which is preliminary data.</text>
</comment>
<gene>
    <name evidence="1" type="ORF">LKD36_14180</name>
</gene>
<accession>A0AAE3DAW2</accession>
<dbReference type="Gene3D" id="3.30.420.10">
    <property type="entry name" value="Ribonuclease H-like superfamily/Ribonuclease H"/>
    <property type="match status" value="1"/>
</dbReference>
<evidence type="ECO:0000313" key="2">
    <source>
        <dbReference type="Proteomes" id="UP001198220"/>
    </source>
</evidence>
<organism evidence="1 2">
    <name type="scientific">Hominiventricola filiformis</name>
    <dbReference type="NCBI Taxonomy" id="2885352"/>
    <lineage>
        <taxon>Bacteria</taxon>
        <taxon>Bacillati</taxon>
        <taxon>Bacillota</taxon>
        <taxon>Clostridia</taxon>
        <taxon>Lachnospirales</taxon>
        <taxon>Lachnospiraceae</taxon>
        <taxon>Hominiventricola</taxon>
    </lineage>
</organism>
<dbReference type="RefSeq" id="WP_308459990.1">
    <property type="nucleotide sequence ID" value="NZ_JAJEPS010000018.1"/>
</dbReference>
<dbReference type="AlphaFoldDB" id="A0AAE3DAW2"/>
<sequence length="91" mass="10749">MAYYIGLDLGTSSVGWAVTDENYHLMKKHGKDMWGIREFDEAETAEARRTFRVSRRRRQREVARIGLLKDYFHDELAKVDPNLNLIRIHLT</sequence>
<evidence type="ECO:0000313" key="1">
    <source>
        <dbReference type="EMBL" id="MCC2127308.1"/>
    </source>
</evidence>
<dbReference type="InterPro" id="IPR036397">
    <property type="entry name" value="RNaseH_sf"/>
</dbReference>
<proteinExistence type="predicted"/>
<dbReference type="EMBL" id="JAJEPS010000018">
    <property type="protein sequence ID" value="MCC2127308.1"/>
    <property type="molecule type" value="Genomic_DNA"/>
</dbReference>